<proteinExistence type="predicted"/>
<comment type="caution">
    <text evidence="1">The sequence shown here is derived from an EMBL/GenBank/DDBJ whole genome shotgun (WGS) entry which is preliminary data.</text>
</comment>
<feature type="non-terminal residue" evidence="1">
    <location>
        <position position="262"/>
    </location>
</feature>
<dbReference type="HOGENOM" id="CLU_1063529_0_0_7"/>
<organism evidence="1 2">
    <name type="scientific">Candidatus Entotheonella gemina</name>
    <dbReference type="NCBI Taxonomy" id="1429439"/>
    <lineage>
        <taxon>Bacteria</taxon>
        <taxon>Pseudomonadati</taxon>
        <taxon>Nitrospinota/Tectimicrobiota group</taxon>
        <taxon>Candidatus Tectimicrobiota</taxon>
        <taxon>Candidatus Entotheonellia</taxon>
        <taxon>Candidatus Entotheonellales</taxon>
        <taxon>Candidatus Entotheonellaceae</taxon>
        <taxon>Candidatus Entotheonella</taxon>
    </lineage>
</organism>
<gene>
    <name evidence="1" type="ORF">ETSY2_37455</name>
</gene>
<dbReference type="EMBL" id="AZHX01001634">
    <property type="protein sequence ID" value="ETX01315.1"/>
    <property type="molecule type" value="Genomic_DNA"/>
</dbReference>
<evidence type="ECO:0000313" key="1">
    <source>
        <dbReference type="EMBL" id="ETX01315.1"/>
    </source>
</evidence>
<protein>
    <submittedName>
        <fullName evidence="1">Uncharacterized protein</fullName>
    </submittedName>
</protein>
<accession>W4LTY9</accession>
<name>W4LTY9_9BACT</name>
<reference evidence="1 2" key="1">
    <citation type="journal article" date="2014" name="Nature">
        <title>An environmental bacterial taxon with a large and distinct metabolic repertoire.</title>
        <authorList>
            <person name="Wilson M.C."/>
            <person name="Mori T."/>
            <person name="Ruckert C."/>
            <person name="Uria A.R."/>
            <person name="Helf M.J."/>
            <person name="Takada K."/>
            <person name="Gernert C."/>
            <person name="Steffens U.A."/>
            <person name="Heycke N."/>
            <person name="Schmitt S."/>
            <person name="Rinke C."/>
            <person name="Helfrich E.J."/>
            <person name="Brachmann A.O."/>
            <person name="Gurgui C."/>
            <person name="Wakimoto T."/>
            <person name="Kracht M."/>
            <person name="Crusemann M."/>
            <person name="Hentschel U."/>
            <person name="Abe I."/>
            <person name="Matsunaga S."/>
            <person name="Kalinowski J."/>
            <person name="Takeyama H."/>
            <person name="Piel J."/>
        </authorList>
    </citation>
    <scope>NUCLEOTIDE SEQUENCE [LARGE SCALE GENOMIC DNA]</scope>
    <source>
        <strain evidence="2">TSY2</strain>
    </source>
</reference>
<keyword evidence="2" id="KW-1185">Reference proteome</keyword>
<evidence type="ECO:0000313" key="2">
    <source>
        <dbReference type="Proteomes" id="UP000019140"/>
    </source>
</evidence>
<dbReference type="Proteomes" id="UP000019140">
    <property type="component" value="Unassembled WGS sequence"/>
</dbReference>
<dbReference type="AlphaFoldDB" id="W4LTY9"/>
<sequence>MAEVPQKNAIERRIDYLSGLWNGFAEQPNARLLRWLVDSDTAPMVELFFEVQNEEIGDSPDLFIRFDEPFEEPQTYGFCLLETLRKQYEESRADIAEEQIATDWHCPKPLPDESGVAAFVRGCISFRNYYEELMLTLVLVLTPQQIANMEAWQAWLLTLVRSGLPTNVRVTVLDNSESPALNTLCGSDTNLITTVEAELDMPDALEELAEEAEGAGPGYEFRRHFVALTNAAATGDDKAVQKAATAALRIAAKHHWLAMQVV</sequence>